<feature type="compositionally biased region" description="Acidic residues" evidence="4">
    <location>
        <begin position="620"/>
        <end position="631"/>
    </location>
</feature>
<evidence type="ECO:0000256" key="3">
    <source>
        <dbReference type="ARBA" id="ARBA00038315"/>
    </source>
</evidence>
<evidence type="ECO:0008006" key="7">
    <source>
        <dbReference type="Google" id="ProtNLM"/>
    </source>
</evidence>
<evidence type="ECO:0000256" key="1">
    <source>
        <dbReference type="ARBA" id="ARBA00022614"/>
    </source>
</evidence>
<feature type="region of interest" description="Disordered" evidence="4">
    <location>
        <begin position="1"/>
        <end position="26"/>
    </location>
</feature>
<dbReference type="KEGG" id="tad:TRIADDRAFT_59797"/>
<dbReference type="InterPro" id="IPR001611">
    <property type="entry name" value="Leu-rich_rpt"/>
</dbReference>
<name>B3S6G5_TRIAD</name>
<dbReference type="PANTHER" id="PTHR24112">
    <property type="entry name" value="LEUCINE-RICH REPEAT, ISOFORM F-RELATED"/>
    <property type="match status" value="1"/>
</dbReference>
<evidence type="ECO:0000256" key="4">
    <source>
        <dbReference type="SAM" id="MobiDB-lite"/>
    </source>
</evidence>
<reference evidence="5 6" key="1">
    <citation type="journal article" date="2008" name="Nature">
        <title>The Trichoplax genome and the nature of placozoans.</title>
        <authorList>
            <person name="Srivastava M."/>
            <person name="Begovic E."/>
            <person name="Chapman J."/>
            <person name="Putnam N.H."/>
            <person name="Hellsten U."/>
            <person name="Kawashima T."/>
            <person name="Kuo A."/>
            <person name="Mitros T."/>
            <person name="Salamov A."/>
            <person name="Carpenter M.L."/>
            <person name="Signorovitch A.Y."/>
            <person name="Moreno M.A."/>
            <person name="Kamm K."/>
            <person name="Grimwood J."/>
            <person name="Schmutz J."/>
            <person name="Shapiro H."/>
            <person name="Grigoriev I.V."/>
            <person name="Buss L.W."/>
            <person name="Schierwater B."/>
            <person name="Dellaporta S.L."/>
            <person name="Rokhsar D.S."/>
        </authorList>
    </citation>
    <scope>NUCLEOTIDE SEQUENCE [LARGE SCALE GENOMIC DNA]</scope>
    <source>
        <strain evidence="5 6">Grell-BS-1999</strain>
    </source>
</reference>
<keyword evidence="1" id="KW-0433">Leucine-rich repeat</keyword>
<dbReference type="AlphaFoldDB" id="B3S6G5"/>
<dbReference type="InterPro" id="IPR051279">
    <property type="entry name" value="PP1-Reg/Actin-Interact_Protein"/>
</dbReference>
<dbReference type="SMART" id="SM00368">
    <property type="entry name" value="LRR_RI"/>
    <property type="match status" value="7"/>
</dbReference>
<sequence>MSNDDQLAIDTHVLSDKSAELQEEGSVDISINDVKGQHASLVEEKIEANVSEDLQPKESTTDLADDQQDANAPTIQDNSHHSHPQQYNNDDESLSSGSGKKIVKFSDENLVSGVAEVKDPLIAASATTASEMISAYRQSCAKLRVKPIEKLIQQLENITDFDEPQAYLNLKDARLADNKTCETLEEIFKRARWITIDIENTSLDDEGAIALFEMFEYYHSTMRLSCGYNPKIRLRGWHAASRMIKKTSIEYFDMRNTTWTEQSIPLLARTIRAKSCLSTLHMENTHVSGRPLFLLASALKLNEALRDLFIGDNKLVSADAVPLANMLRYNSTLSLLDLRNNIIQDVGLAHLCQGLAEQPRTGGLATIVLWNNQITHLGMKHLARSLPEMKHLETLNLGCNRITNEGIHIIRTGLLKNRSLLRLGLMSAKITCQGVVPIAEVIADNKRLIRLDLRENDIRAGGLLALSLSLKINESLTRLDIDKDPKKEPGHEVMQQRLLADIYSYCQRNKMKARRREYEILEKQTSSIDSDKEDPTPHFEKLPTHSSLDSPRFISPENPQFKGEFEFEAITHQLASEKMNDNSNNNEVTDSDEKSDDYSELNAEGDYSRKNRLRMLHDNSDDEDDIEGDEDQLSRSPDDFEKEMDKVIADINYASTTTTEEDKAIGGNIPL</sequence>
<feature type="region of interest" description="Disordered" evidence="4">
    <location>
        <begin position="576"/>
        <end position="646"/>
    </location>
</feature>
<dbReference type="PhylomeDB" id="B3S6G5"/>
<dbReference type="GeneID" id="6757116"/>
<evidence type="ECO:0000313" key="6">
    <source>
        <dbReference type="Proteomes" id="UP000009022"/>
    </source>
</evidence>
<dbReference type="SUPFAM" id="SSF52047">
    <property type="entry name" value="RNI-like"/>
    <property type="match status" value="1"/>
</dbReference>
<feature type="compositionally biased region" description="Basic and acidic residues" evidence="4">
    <location>
        <begin position="529"/>
        <end position="543"/>
    </location>
</feature>
<proteinExistence type="inferred from homology"/>
<dbReference type="CTD" id="6757116"/>
<dbReference type="eggNOG" id="KOG1908">
    <property type="taxonomic scope" value="Eukaryota"/>
</dbReference>
<feature type="compositionally biased region" description="Polar residues" evidence="4">
    <location>
        <begin position="84"/>
        <end position="98"/>
    </location>
</feature>
<keyword evidence="6" id="KW-1185">Reference proteome</keyword>
<dbReference type="InParanoid" id="B3S6G5"/>
<dbReference type="EMBL" id="DS985252">
    <property type="protein sequence ID" value="EDV21755.1"/>
    <property type="molecule type" value="Genomic_DNA"/>
</dbReference>
<protein>
    <recommendedName>
        <fullName evidence="7">Protein phosphatase 1 regulatory subunit 37</fullName>
    </recommendedName>
</protein>
<evidence type="ECO:0000313" key="5">
    <source>
        <dbReference type="EMBL" id="EDV21755.1"/>
    </source>
</evidence>
<dbReference type="Gene3D" id="3.80.10.10">
    <property type="entry name" value="Ribonuclease Inhibitor"/>
    <property type="match status" value="1"/>
</dbReference>
<dbReference type="CDD" id="cd00116">
    <property type="entry name" value="LRR_RI"/>
    <property type="match status" value="1"/>
</dbReference>
<evidence type="ECO:0000256" key="2">
    <source>
        <dbReference type="ARBA" id="ARBA00022737"/>
    </source>
</evidence>
<accession>B3S6G5</accession>
<dbReference type="Pfam" id="PF13516">
    <property type="entry name" value="LRR_6"/>
    <property type="match status" value="3"/>
</dbReference>
<keyword evidence="2" id="KW-0677">Repeat</keyword>
<comment type="similarity">
    <text evidence="3">Belongs to the PPP1R37 family.</text>
</comment>
<dbReference type="PANTHER" id="PTHR24112:SF9">
    <property type="entry name" value="PROTEIN PHOSPHATASE 1 REGULATORY SUBUNIT 37"/>
    <property type="match status" value="1"/>
</dbReference>
<feature type="compositionally biased region" description="Basic and acidic residues" evidence="4">
    <location>
        <begin position="632"/>
        <end position="646"/>
    </location>
</feature>
<dbReference type="RefSeq" id="XP_002115903.1">
    <property type="nucleotide sequence ID" value="XM_002115867.1"/>
</dbReference>
<organism evidence="5 6">
    <name type="scientific">Trichoplax adhaerens</name>
    <name type="common">Trichoplax reptans</name>
    <dbReference type="NCBI Taxonomy" id="10228"/>
    <lineage>
        <taxon>Eukaryota</taxon>
        <taxon>Metazoa</taxon>
        <taxon>Placozoa</taxon>
        <taxon>Uniplacotomia</taxon>
        <taxon>Trichoplacea</taxon>
        <taxon>Trichoplacidae</taxon>
        <taxon>Trichoplax</taxon>
    </lineage>
</organism>
<dbReference type="InterPro" id="IPR032675">
    <property type="entry name" value="LRR_dom_sf"/>
</dbReference>
<dbReference type="OrthoDB" id="10034042at2759"/>
<feature type="region of interest" description="Disordered" evidence="4">
    <location>
        <begin position="48"/>
        <end position="99"/>
    </location>
</feature>
<feature type="compositionally biased region" description="Acidic residues" evidence="4">
    <location>
        <begin position="589"/>
        <end position="599"/>
    </location>
</feature>
<dbReference type="HOGENOM" id="CLU_409599_0_0_1"/>
<dbReference type="Proteomes" id="UP000009022">
    <property type="component" value="Unassembled WGS sequence"/>
</dbReference>
<feature type="region of interest" description="Disordered" evidence="4">
    <location>
        <begin position="524"/>
        <end position="560"/>
    </location>
</feature>
<gene>
    <name evidence="5" type="ORF">TRIADDRAFT_59797</name>
</gene>
<dbReference type="OMA" id="EPENPWK"/>
<feature type="region of interest" description="Disordered" evidence="4">
    <location>
        <begin position="652"/>
        <end position="671"/>
    </location>
</feature>